<sequence length="117" mass="12642">MYEALYLFLATGVVSMAAALSAGALNKLPEDQRPACMQSRNGQVAVIMAGNLGALTLVGAMAYGFRVLDWWIPLSCLLLTFPLIHLVLFQRLLGDLKTLIVTVPLVVVSAGALYYAW</sequence>
<keyword evidence="3" id="KW-1185">Reference proteome</keyword>
<feature type="transmembrane region" description="Helical" evidence="1">
    <location>
        <begin position="96"/>
        <end position="116"/>
    </location>
</feature>
<protein>
    <recommendedName>
        <fullName evidence="4">Iron uptake protein</fullName>
    </recommendedName>
</protein>
<evidence type="ECO:0008006" key="4">
    <source>
        <dbReference type="Google" id="ProtNLM"/>
    </source>
</evidence>
<organism evidence="2 3">
    <name type="scientific">Marinobacterium alkalitolerans</name>
    <dbReference type="NCBI Taxonomy" id="1542925"/>
    <lineage>
        <taxon>Bacteria</taxon>
        <taxon>Pseudomonadati</taxon>
        <taxon>Pseudomonadota</taxon>
        <taxon>Gammaproteobacteria</taxon>
        <taxon>Oceanospirillales</taxon>
        <taxon>Oceanospirillaceae</taxon>
        <taxon>Marinobacterium</taxon>
    </lineage>
</organism>
<dbReference type="RefSeq" id="WP_209288208.1">
    <property type="nucleotide sequence ID" value="NZ_JACVEW010000020.1"/>
</dbReference>
<feature type="transmembrane region" description="Helical" evidence="1">
    <location>
        <begin position="6"/>
        <end position="25"/>
    </location>
</feature>
<accession>A0ABS3ZE56</accession>
<feature type="transmembrane region" description="Helical" evidence="1">
    <location>
        <begin position="70"/>
        <end position="89"/>
    </location>
</feature>
<gene>
    <name evidence="2" type="ORF">H9C73_12610</name>
</gene>
<reference evidence="2 3" key="1">
    <citation type="submission" date="2020-09" db="EMBL/GenBank/DDBJ databases">
        <authorList>
            <person name="Tanuku N.R.S."/>
        </authorList>
    </citation>
    <scope>NUCLEOTIDE SEQUENCE [LARGE SCALE GENOMIC DNA]</scope>
    <source>
        <strain evidence="2 3">AK62</strain>
    </source>
</reference>
<keyword evidence="1" id="KW-0472">Membrane</keyword>
<keyword evidence="1" id="KW-0812">Transmembrane</keyword>
<feature type="transmembrane region" description="Helical" evidence="1">
    <location>
        <begin position="45"/>
        <end position="64"/>
    </location>
</feature>
<dbReference type="Proteomes" id="UP000810171">
    <property type="component" value="Unassembled WGS sequence"/>
</dbReference>
<dbReference type="EMBL" id="JACVEW010000020">
    <property type="protein sequence ID" value="MBP0049573.1"/>
    <property type="molecule type" value="Genomic_DNA"/>
</dbReference>
<name>A0ABS3ZE56_9GAMM</name>
<evidence type="ECO:0000256" key="1">
    <source>
        <dbReference type="SAM" id="Phobius"/>
    </source>
</evidence>
<keyword evidence="1" id="KW-1133">Transmembrane helix</keyword>
<evidence type="ECO:0000313" key="3">
    <source>
        <dbReference type="Proteomes" id="UP000810171"/>
    </source>
</evidence>
<proteinExistence type="predicted"/>
<comment type="caution">
    <text evidence="2">The sequence shown here is derived from an EMBL/GenBank/DDBJ whole genome shotgun (WGS) entry which is preliminary data.</text>
</comment>
<evidence type="ECO:0000313" key="2">
    <source>
        <dbReference type="EMBL" id="MBP0049573.1"/>
    </source>
</evidence>